<dbReference type="PANTHER" id="PTHR34659">
    <property type="entry name" value="BNAA05G11610D PROTEIN"/>
    <property type="match status" value="1"/>
</dbReference>
<reference evidence="3" key="1">
    <citation type="journal article" date="2017" name="Plant J.">
        <title>The pomegranate (Punica granatum L.) genome and the genomics of punicalagin biosynthesis.</title>
        <authorList>
            <person name="Qin G."/>
            <person name="Xu C."/>
            <person name="Ming R."/>
            <person name="Tang H."/>
            <person name="Guyot R."/>
            <person name="Kramer E.M."/>
            <person name="Hu Y."/>
            <person name="Yi X."/>
            <person name="Qi Y."/>
            <person name="Xu X."/>
            <person name="Gao Z."/>
            <person name="Pan H."/>
            <person name="Jian J."/>
            <person name="Tian Y."/>
            <person name="Yue Z."/>
            <person name="Xu Y."/>
        </authorList>
    </citation>
    <scope>NUCLEOTIDE SEQUENCE [LARGE SCALE GENOMIC DNA]</scope>
    <source>
        <strain evidence="3">cv. Dabenzi</strain>
    </source>
</reference>
<comment type="caution">
    <text evidence="2">The sequence shown here is derived from an EMBL/GenBank/DDBJ whole genome shotgun (WGS) entry which is preliminary data.</text>
</comment>
<evidence type="ECO:0000256" key="1">
    <source>
        <dbReference type="SAM" id="MobiDB-lite"/>
    </source>
</evidence>
<dbReference type="GO" id="GO:0061908">
    <property type="term" value="C:phagophore"/>
    <property type="evidence" value="ECO:0007669"/>
    <property type="project" value="TreeGrafter"/>
</dbReference>
<evidence type="ECO:0000313" key="2">
    <source>
        <dbReference type="EMBL" id="OWM88612.1"/>
    </source>
</evidence>
<gene>
    <name evidence="2" type="ORF">CDL15_Pgr002379</name>
</gene>
<feature type="compositionally biased region" description="Polar residues" evidence="1">
    <location>
        <begin position="97"/>
        <end position="112"/>
    </location>
</feature>
<evidence type="ECO:0000313" key="3">
    <source>
        <dbReference type="Proteomes" id="UP000197138"/>
    </source>
</evidence>
<protein>
    <submittedName>
        <fullName evidence="2">Uncharacterized protein</fullName>
    </submittedName>
</protein>
<accession>A0A218XWF2</accession>
<dbReference type="AlphaFoldDB" id="A0A218XWF2"/>
<feature type="compositionally biased region" description="Basic and acidic residues" evidence="1">
    <location>
        <begin position="66"/>
        <end position="78"/>
    </location>
</feature>
<dbReference type="Proteomes" id="UP000197138">
    <property type="component" value="Unassembled WGS sequence"/>
</dbReference>
<organism evidence="2 3">
    <name type="scientific">Punica granatum</name>
    <name type="common">Pomegranate</name>
    <dbReference type="NCBI Taxonomy" id="22663"/>
    <lineage>
        <taxon>Eukaryota</taxon>
        <taxon>Viridiplantae</taxon>
        <taxon>Streptophyta</taxon>
        <taxon>Embryophyta</taxon>
        <taxon>Tracheophyta</taxon>
        <taxon>Spermatophyta</taxon>
        <taxon>Magnoliopsida</taxon>
        <taxon>eudicotyledons</taxon>
        <taxon>Gunneridae</taxon>
        <taxon>Pentapetalae</taxon>
        <taxon>rosids</taxon>
        <taxon>malvids</taxon>
        <taxon>Myrtales</taxon>
        <taxon>Lythraceae</taxon>
        <taxon>Punica</taxon>
    </lineage>
</organism>
<feature type="region of interest" description="Disordered" evidence="1">
    <location>
        <begin position="61"/>
        <end position="122"/>
    </location>
</feature>
<proteinExistence type="predicted"/>
<dbReference type="EMBL" id="MTKT01000790">
    <property type="protein sequence ID" value="OWM88612.1"/>
    <property type="molecule type" value="Genomic_DNA"/>
</dbReference>
<dbReference type="PANTHER" id="PTHR34659:SF1">
    <property type="entry name" value="PROTEIN EGT2"/>
    <property type="match status" value="1"/>
</dbReference>
<dbReference type="InterPro" id="IPR053273">
    <property type="entry name" value="CST_Regulator"/>
</dbReference>
<dbReference type="GO" id="GO:0005776">
    <property type="term" value="C:autophagosome"/>
    <property type="evidence" value="ECO:0007669"/>
    <property type="project" value="TreeGrafter"/>
</dbReference>
<sequence>MDLHSLTAIGRSWVRKVEGVFQEVDNIMKQNKSNHNAKLEEQATSEMVKNLSTEFTQEARFPESFSRSDDQLFDRDETAGTSSISDVEEKPIHAANSPANVEGNSNHTTTSLADDEDRSDEVNNSEACYVNTTGRNNFEQSEVELTVPEKDNSEIESSGPDAVNQLDDLAPADRSERQLEKICEFDTLVRENSQDGEVAGKSQLVTPNPEHPIEGTISGTCQGINGDSTMIVGANAMNAMVSAAFDLKSIPSSAERSSDSSGCLEFLNDDYGTARGQEAGITLASSVNGMEALSILSHDETDHAILSEQSSLTCSEEKSLKLGFERLSNPLLAESASDSSALDKSFSRKISPDILFHAEECDPDSSSLLPYSLSSTTDNSGYDHFSLDMETIDLTDEVEELEGDGDIINSKELYALSLRVQNLRSFKKKLRDAFIPKKRIAKEYEHLGIWYGDIDIKLVKETGLIPSTSAAPILSDSKSLQKHELTESEWVLFSGSGSECSCYGVTFYGQVLVL</sequence>
<name>A0A218XWF2_PUNGR</name>
<dbReference type="GO" id="GO:0006950">
    <property type="term" value="P:response to stress"/>
    <property type="evidence" value="ECO:0007669"/>
    <property type="project" value="TreeGrafter"/>
</dbReference>